<keyword evidence="2" id="KW-1185">Reference proteome</keyword>
<proteinExistence type="predicted"/>
<protein>
    <submittedName>
        <fullName evidence="1">Uncharacterized protein</fullName>
    </submittedName>
</protein>
<organism evidence="1 2">
    <name type="scientific">Trichothecium roseum</name>
    <dbReference type="NCBI Taxonomy" id="47278"/>
    <lineage>
        <taxon>Eukaryota</taxon>
        <taxon>Fungi</taxon>
        <taxon>Dikarya</taxon>
        <taxon>Ascomycota</taxon>
        <taxon>Pezizomycotina</taxon>
        <taxon>Sordariomycetes</taxon>
        <taxon>Hypocreomycetidae</taxon>
        <taxon>Hypocreales</taxon>
        <taxon>Hypocreales incertae sedis</taxon>
        <taxon>Trichothecium</taxon>
    </lineage>
</organism>
<gene>
    <name evidence="1" type="ORF">N3K66_001396</name>
</gene>
<sequence length="420" mass="45083">MPFHKGLLPREGFSADTILALIRHTALNPALLLPLVLFARLTKKGQDLSILHPVALWRLRGLLYLAVARRASAWLSDRVRNNWVADGGYDWDREVVLVTGGAGGIGGAIVRMFEERGVTVVVLDVQPMSFAHSSKVHHYHCDIRYPSDLAATAALIRAAVGDPTVVINNAGVARGKTLLDSSPSDVRLTFDVNALALFWTAKEFLPSMLARDHGMVVTVGSYASWLTIPNMVDYGASKAAALAFHEGITAEIATRYGKDGKGRKGASRVRTVMVHPGHTTTELFRGYDQGTAFFMPEQHPESVAEAVVRQVLAGRSGTVVHPPVGSFLSGLRAMPEWYQSRVRAGGEAYMHKWSGRQVIEEGEGDKGDAAEAGVREEGREEVGGNGGAQGGEEAPSSVSEKLAQESSAGESTVFVSSEAS</sequence>
<evidence type="ECO:0000313" key="1">
    <source>
        <dbReference type="EMBL" id="KAI9904867.1"/>
    </source>
</evidence>
<accession>A0ACC0VG46</accession>
<dbReference type="Proteomes" id="UP001163324">
    <property type="component" value="Chromosome 1"/>
</dbReference>
<reference evidence="1" key="1">
    <citation type="submission" date="2022-10" db="EMBL/GenBank/DDBJ databases">
        <title>Complete Genome of Trichothecium roseum strain YXFP-22015, a Plant Pathogen Isolated from Citrus.</title>
        <authorList>
            <person name="Wang Y."/>
            <person name="Zhu L."/>
        </authorList>
    </citation>
    <scope>NUCLEOTIDE SEQUENCE</scope>
    <source>
        <strain evidence="1">YXFP-22015</strain>
    </source>
</reference>
<dbReference type="EMBL" id="CM047940">
    <property type="protein sequence ID" value="KAI9904867.1"/>
    <property type="molecule type" value="Genomic_DNA"/>
</dbReference>
<comment type="caution">
    <text evidence="1">The sequence shown here is derived from an EMBL/GenBank/DDBJ whole genome shotgun (WGS) entry which is preliminary data.</text>
</comment>
<evidence type="ECO:0000313" key="2">
    <source>
        <dbReference type="Proteomes" id="UP001163324"/>
    </source>
</evidence>
<name>A0ACC0VG46_9HYPO</name>